<keyword evidence="3" id="KW-1185">Reference proteome</keyword>
<name>A0A839Y102_9PSEU</name>
<comment type="caution">
    <text evidence="2">The sequence shown here is derived from an EMBL/GenBank/DDBJ whole genome shotgun (WGS) entry which is preliminary data.</text>
</comment>
<proteinExistence type="predicted"/>
<organism evidence="2 3">
    <name type="scientific">Prauserella sediminis</name>
    <dbReference type="NCBI Taxonomy" id="577680"/>
    <lineage>
        <taxon>Bacteria</taxon>
        <taxon>Bacillati</taxon>
        <taxon>Actinomycetota</taxon>
        <taxon>Actinomycetes</taxon>
        <taxon>Pseudonocardiales</taxon>
        <taxon>Pseudonocardiaceae</taxon>
        <taxon>Prauserella</taxon>
        <taxon>Prauserella salsuginis group</taxon>
    </lineage>
</organism>
<dbReference type="AlphaFoldDB" id="A0A839Y102"/>
<sequence length="101" mass="11167">MPGNPVMRARRERDACPPITPAEAEQWADRAVEDAFDLIVDVRELDPRETYGRLVLWGRQSPARLVTACYALAAMHDPDTPAADLQARLDATPRPAQETAA</sequence>
<evidence type="ECO:0000256" key="1">
    <source>
        <dbReference type="SAM" id="MobiDB-lite"/>
    </source>
</evidence>
<gene>
    <name evidence="2" type="ORF">FB384_005335</name>
</gene>
<evidence type="ECO:0000313" key="3">
    <source>
        <dbReference type="Proteomes" id="UP000564573"/>
    </source>
</evidence>
<evidence type="ECO:0000313" key="2">
    <source>
        <dbReference type="EMBL" id="MBB3666373.1"/>
    </source>
</evidence>
<protein>
    <submittedName>
        <fullName evidence="2">Uncharacterized protein</fullName>
    </submittedName>
</protein>
<dbReference type="RefSeq" id="WP_183787539.1">
    <property type="nucleotide sequence ID" value="NZ_JACIBS010000020.1"/>
</dbReference>
<accession>A0A839Y102</accession>
<feature type="region of interest" description="Disordered" evidence="1">
    <location>
        <begin position="1"/>
        <end position="24"/>
    </location>
</feature>
<dbReference type="EMBL" id="JACIBS010000020">
    <property type="protein sequence ID" value="MBB3666373.1"/>
    <property type="molecule type" value="Genomic_DNA"/>
</dbReference>
<reference evidence="2 3" key="1">
    <citation type="submission" date="2020-08" db="EMBL/GenBank/DDBJ databases">
        <title>Sequencing the genomes of 1000 actinobacteria strains.</title>
        <authorList>
            <person name="Klenk H.-P."/>
        </authorList>
    </citation>
    <scope>NUCLEOTIDE SEQUENCE [LARGE SCALE GENOMIC DNA]</scope>
    <source>
        <strain evidence="2 3">DSM 45267</strain>
    </source>
</reference>
<dbReference type="Proteomes" id="UP000564573">
    <property type="component" value="Unassembled WGS sequence"/>
</dbReference>